<dbReference type="GO" id="GO:0019894">
    <property type="term" value="F:kinesin binding"/>
    <property type="evidence" value="ECO:0007669"/>
    <property type="project" value="TreeGrafter"/>
</dbReference>
<organism evidence="4 5">
    <name type="scientific">Sinocyclocheilus grahami</name>
    <name type="common">Dianchi golden-line fish</name>
    <name type="synonym">Barbus grahami</name>
    <dbReference type="NCBI Taxonomy" id="75366"/>
    <lineage>
        <taxon>Eukaryota</taxon>
        <taxon>Metazoa</taxon>
        <taxon>Chordata</taxon>
        <taxon>Craniata</taxon>
        <taxon>Vertebrata</taxon>
        <taxon>Euteleostomi</taxon>
        <taxon>Actinopterygii</taxon>
        <taxon>Neopterygii</taxon>
        <taxon>Teleostei</taxon>
        <taxon>Ostariophysi</taxon>
        <taxon>Cypriniformes</taxon>
        <taxon>Cyprinidae</taxon>
        <taxon>Cyprininae</taxon>
        <taxon>Sinocyclocheilus</taxon>
    </lineage>
</organism>
<dbReference type="Gene3D" id="3.40.50.300">
    <property type="entry name" value="P-loop containing nucleotide triphosphate hydrolases"/>
    <property type="match status" value="1"/>
</dbReference>
<feature type="signal peptide" evidence="2">
    <location>
        <begin position="1"/>
        <end position="19"/>
    </location>
</feature>
<dbReference type="InterPro" id="IPR027417">
    <property type="entry name" value="P-loop_NTPase"/>
</dbReference>
<feature type="chain" id="PRO_5025440228" evidence="2">
    <location>
        <begin position="20"/>
        <end position="319"/>
    </location>
</feature>
<dbReference type="GO" id="GO:0016887">
    <property type="term" value="F:ATP hydrolysis activity"/>
    <property type="evidence" value="ECO:0007669"/>
    <property type="project" value="InterPro"/>
</dbReference>
<dbReference type="GO" id="GO:0034504">
    <property type="term" value="P:protein localization to nucleus"/>
    <property type="evidence" value="ECO:0007669"/>
    <property type="project" value="TreeGrafter"/>
</dbReference>
<dbReference type="SMART" id="SM00382">
    <property type="entry name" value="AAA"/>
    <property type="match status" value="1"/>
</dbReference>
<evidence type="ECO:0000313" key="4">
    <source>
        <dbReference type="Ensembl" id="ENSSGRP00000077163.1"/>
    </source>
</evidence>
<dbReference type="Ensembl" id="ENSSGRT00000082151.1">
    <property type="protein sequence ID" value="ENSSGRP00000077163.1"/>
    <property type="gene ID" value="ENSSGRG00000039093.1"/>
</dbReference>
<dbReference type="Pfam" id="PF06309">
    <property type="entry name" value="Torsin"/>
    <property type="match status" value="1"/>
</dbReference>
<feature type="domain" description="AAA+ ATPase" evidence="3">
    <location>
        <begin position="81"/>
        <end position="208"/>
    </location>
</feature>
<evidence type="ECO:0000256" key="1">
    <source>
        <dbReference type="ARBA" id="ARBA00006235"/>
    </source>
</evidence>
<dbReference type="GO" id="GO:0005524">
    <property type="term" value="F:ATP binding"/>
    <property type="evidence" value="ECO:0007669"/>
    <property type="project" value="InterPro"/>
</dbReference>
<keyword evidence="2" id="KW-0732">Signal</keyword>
<reference evidence="4" key="1">
    <citation type="submission" date="2025-08" db="UniProtKB">
        <authorList>
            <consortium name="Ensembl"/>
        </authorList>
    </citation>
    <scope>IDENTIFICATION</scope>
</reference>
<dbReference type="InterPro" id="IPR010448">
    <property type="entry name" value="Torsin"/>
</dbReference>
<gene>
    <name evidence="4" type="primary">LOC107565892</name>
</gene>
<reference evidence="4" key="2">
    <citation type="submission" date="2025-09" db="UniProtKB">
        <authorList>
            <consortium name="Ensembl"/>
        </authorList>
    </citation>
    <scope>IDENTIFICATION</scope>
</reference>
<dbReference type="SUPFAM" id="SSF52540">
    <property type="entry name" value="P-loop containing nucleoside triphosphate hydrolases"/>
    <property type="match status" value="1"/>
</dbReference>
<sequence>MKSGTFLVLFFLLPVATEAGFWDFFNVFSKDDDLLSFNSSESNMLSDLEKDLRKSLFGQHIAVDTVLKAVSWFMKDPDPPKPLVLSFHGPTGVGKNYISKIIARNIYKVGLKSNHVHIFISDYHFPHKEELQLRQWIHGNVSNFPRSMFIFDEMDRMHPRLIDTLKPFLDNNDNVDGVSFNKAIFIFLSQTGGHIITNVTLDFWRKGNNREELQLQSEEMETQIFEYLFNDENSMYGLWHSSLINQHLIDHYIPFLPLEVKHVHQCVMAEMLHLNMTQDYDLADRVVRDMPVFPEEEKVFAVKGCRCVRQKLVLYLSLD</sequence>
<dbReference type="PANTHER" id="PTHR10760">
    <property type="entry name" value="TORSIN"/>
    <property type="match status" value="1"/>
</dbReference>
<dbReference type="Proteomes" id="UP000472262">
    <property type="component" value="Unassembled WGS sequence"/>
</dbReference>
<protein>
    <submittedName>
        <fullName evidence="4">Torsin-1A-like</fullName>
    </submittedName>
</protein>
<name>A0A672QM81_SINGR</name>
<dbReference type="Pfam" id="PF21376">
    <property type="entry name" value="TOR1A_C"/>
    <property type="match status" value="1"/>
</dbReference>
<evidence type="ECO:0000259" key="3">
    <source>
        <dbReference type="SMART" id="SM00382"/>
    </source>
</evidence>
<dbReference type="InterPro" id="IPR049337">
    <property type="entry name" value="TOR1A_C"/>
</dbReference>
<dbReference type="GO" id="GO:0005635">
    <property type="term" value="C:nuclear envelope"/>
    <property type="evidence" value="ECO:0007669"/>
    <property type="project" value="TreeGrafter"/>
</dbReference>
<evidence type="ECO:0000256" key="2">
    <source>
        <dbReference type="SAM" id="SignalP"/>
    </source>
</evidence>
<accession>A0A672QM81</accession>
<evidence type="ECO:0000313" key="5">
    <source>
        <dbReference type="Proteomes" id="UP000472262"/>
    </source>
</evidence>
<dbReference type="GO" id="GO:0005788">
    <property type="term" value="C:endoplasmic reticulum lumen"/>
    <property type="evidence" value="ECO:0007669"/>
    <property type="project" value="TreeGrafter"/>
</dbReference>
<comment type="similarity">
    <text evidence="1">Belongs to the ClpA/ClpB family. Torsin subfamily.</text>
</comment>
<dbReference type="PANTHER" id="PTHR10760:SF14">
    <property type="entry name" value="TORSIN-1B"/>
    <property type="match status" value="1"/>
</dbReference>
<dbReference type="AlphaFoldDB" id="A0A672QM81"/>
<keyword evidence="5" id="KW-1185">Reference proteome</keyword>
<dbReference type="InterPro" id="IPR003593">
    <property type="entry name" value="AAA+_ATPase"/>
</dbReference>
<proteinExistence type="inferred from homology"/>
<dbReference type="GO" id="GO:0071763">
    <property type="term" value="P:nuclear membrane organization"/>
    <property type="evidence" value="ECO:0007669"/>
    <property type="project" value="TreeGrafter"/>
</dbReference>
<dbReference type="InParanoid" id="A0A672QM81"/>